<sequence>MFSTVSKGLSAMALIAAAAVALPAQAAETEQKSVYANHGDLDLRTAAGVTELNHRIRRAANRACNVSDARDVATLQKAMECRRVAVANAAQRVELAIARAKDRAAYAARGSASTGNGL</sequence>
<protein>
    <recommendedName>
        <fullName evidence="4">UrcA family protein</fullName>
    </recommendedName>
</protein>
<reference evidence="2 3" key="1">
    <citation type="submission" date="2017-09" db="EMBL/GenBank/DDBJ databases">
        <title>Sphingomonas panjinensis sp.nov., isolated from oil-contaminated soil.</title>
        <authorList>
            <person name="Wang L."/>
            <person name="Chen L."/>
        </authorList>
    </citation>
    <scope>NUCLEOTIDE SEQUENCE [LARGE SCALE GENOMIC DNA]</scope>
    <source>
        <strain evidence="2 3">FW-11</strain>
    </source>
</reference>
<keyword evidence="1" id="KW-0732">Signal</keyword>
<evidence type="ECO:0000256" key="1">
    <source>
        <dbReference type="SAM" id="SignalP"/>
    </source>
</evidence>
<feature type="chain" id="PRO_5015629531" description="UrcA family protein" evidence="1">
    <location>
        <begin position="27"/>
        <end position="118"/>
    </location>
</feature>
<evidence type="ECO:0000313" key="2">
    <source>
        <dbReference type="EMBL" id="PTQ10897.1"/>
    </source>
</evidence>
<dbReference type="EMBL" id="NWBU01000009">
    <property type="protein sequence ID" value="PTQ10897.1"/>
    <property type="molecule type" value="Genomic_DNA"/>
</dbReference>
<feature type="signal peptide" evidence="1">
    <location>
        <begin position="1"/>
        <end position="26"/>
    </location>
</feature>
<gene>
    <name evidence="2" type="ORF">CLG96_10960</name>
</gene>
<dbReference type="RefSeq" id="WP_107967931.1">
    <property type="nucleotide sequence ID" value="NZ_NWBU01000009.1"/>
</dbReference>
<dbReference type="Proteomes" id="UP000244162">
    <property type="component" value="Unassembled WGS sequence"/>
</dbReference>
<dbReference type="AlphaFoldDB" id="A0A2T5FXM1"/>
<comment type="caution">
    <text evidence="2">The sequence shown here is derived from an EMBL/GenBank/DDBJ whole genome shotgun (WGS) entry which is preliminary data.</text>
</comment>
<proteinExistence type="predicted"/>
<evidence type="ECO:0000313" key="3">
    <source>
        <dbReference type="Proteomes" id="UP000244162"/>
    </source>
</evidence>
<name>A0A2T5FXM1_9SPHN</name>
<organism evidence="2 3">
    <name type="scientific">Sphingomonas oleivorans</name>
    <dbReference type="NCBI Taxonomy" id="1735121"/>
    <lineage>
        <taxon>Bacteria</taxon>
        <taxon>Pseudomonadati</taxon>
        <taxon>Pseudomonadota</taxon>
        <taxon>Alphaproteobacteria</taxon>
        <taxon>Sphingomonadales</taxon>
        <taxon>Sphingomonadaceae</taxon>
        <taxon>Sphingomonas</taxon>
    </lineage>
</organism>
<dbReference type="NCBIfam" id="TIGR04433">
    <property type="entry name" value="UrcA_uranyl"/>
    <property type="match status" value="1"/>
</dbReference>
<dbReference type="OrthoDB" id="7585058at2"/>
<keyword evidence="3" id="KW-1185">Reference proteome</keyword>
<evidence type="ECO:0008006" key="4">
    <source>
        <dbReference type="Google" id="ProtNLM"/>
    </source>
</evidence>
<dbReference type="InterPro" id="IPR030972">
    <property type="entry name" value="UrcA_uranyl"/>
</dbReference>
<accession>A0A2T5FXM1</accession>